<feature type="signal peptide" evidence="1">
    <location>
        <begin position="1"/>
        <end position="28"/>
    </location>
</feature>
<dbReference type="PROSITE" id="PS51782">
    <property type="entry name" value="LYSM"/>
    <property type="match status" value="1"/>
</dbReference>
<dbReference type="PANTHER" id="PTHR34700:SF4">
    <property type="entry name" value="PHAGE-LIKE ELEMENT PBSX PROTEIN XKDP"/>
    <property type="match status" value="1"/>
</dbReference>
<dbReference type="SMART" id="SM00257">
    <property type="entry name" value="LysM"/>
    <property type="match status" value="1"/>
</dbReference>
<protein>
    <recommendedName>
        <fullName evidence="2">LysM domain-containing protein</fullName>
    </recommendedName>
</protein>
<proteinExistence type="predicted"/>
<organism evidence="3 4">
    <name type="scientific">Nitrosomonas stercoris</name>
    <dbReference type="NCBI Taxonomy" id="1444684"/>
    <lineage>
        <taxon>Bacteria</taxon>
        <taxon>Pseudomonadati</taxon>
        <taxon>Pseudomonadota</taxon>
        <taxon>Betaproteobacteria</taxon>
        <taxon>Nitrosomonadales</taxon>
        <taxon>Nitrosomonadaceae</taxon>
        <taxon>Nitrosomonas</taxon>
    </lineage>
</organism>
<dbReference type="Pfam" id="PF01476">
    <property type="entry name" value="LysM"/>
    <property type="match status" value="1"/>
</dbReference>
<dbReference type="InterPro" id="IPR036779">
    <property type="entry name" value="LysM_dom_sf"/>
</dbReference>
<dbReference type="Proteomes" id="UP000316473">
    <property type="component" value="Chromosome"/>
</dbReference>
<dbReference type="AlphaFoldDB" id="A0A4Y1YKY0"/>
<dbReference type="CDD" id="cd00118">
    <property type="entry name" value="LysM"/>
    <property type="match status" value="1"/>
</dbReference>
<dbReference type="PANTHER" id="PTHR34700">
    <property type="entry name" value="POTASSIUM BINDING PROTEIN KBP"/>
    <property type="match status" value="1"/>
</dbReference>
<name>A0A4Y1YKY0_9PROT</name>
<dbReference type="InterPro" id="IPR018392">
    <property type="entry name" value="LysM"/>
</dbReference>
<reference evidence="3 4" key="1">
    <citation type="submission" date="2019-06" db="EMBL/GenBank/DDBJ databases">
        <title>Nitrosomonas stercoris KYUHI-S whole genome shotgun sequence.</title>
        <authorList>
            <person name="Nakagawa T."/>
            <person name="Tsuchiya Y."/>
            <person name="Takahashi R."/>
        </authorList>
    </citation>
    <scope>NUCLEOTIDE SEQUENCE [LARGE SCALE GENOMIC DNA]</scope>
    <source>
        <strain evidence="3 4">KYUHI-S</strain>
    </source>
</reference>
<evidence type="ECO:0000313" key="4">
    <source>
        <dbReference type="Proteomes" id="UP000316473"/>
    </source>
</evidence>
<dbReference type="InterPro" id="IPR052196">
    <property type="entry name" value="Bact_Kbp"/>
</dbReference>
<feature type="chain" id="PRO_5021382574" description="LysM domain-containing protein" evidence="1">
    <location>
        <begin position="29"/>
        <end position="348"/>
    </location>
</feature>
<evidence type="ECO:0000259" key="2">
    <source>
        <dbReference type="PROSITE" id="PS51782"/>
    </source>
</evidence>
<evidence type="ECO:0000313" key="3">
    <source>
        <dbReference type="EMBL" id="BBL34802.1"/>
    </source>
</evidence>
<keyword evidence="1" id="KW-0732">Signal</keyword>
<sequence length="348" mass="38925">MEIRVLMRTFMIISVILFVGLFSSSSFAAANTVQLRGDAPARYQIVPGDTLWGIASRFLKEPWRWPEIWQMNRGQIKNPHRIYPGDVVIVENTRYGKRLRIANEKGTVRLSPQIRVEESALRAIPTIAAERIKPFLDQPLVIERDRLEGAPVVLGASDDRVILSTGDKIYIRDLPTNQGLMWQVFRHGKALIDPDSSQVLGYEAIYLGAVEVTDFADISTAKITRSVQEILKGDRLIPLLAENIDNYLPHAPDFPVNGRIISVYGGVNEIGENMIVALNLGSSKGMEPGHVLAIYHENNIRSPEGRQISLPDERVGLAMVFRVFDQVSYALIMRSTQVIKVTDAVKTP</sequence>
<feature type="domain" description="LysM" evidence="2">
    <location>
        <begin position="41"/>
        <end position="90"/>
    </location>
</feature>
<dbReference type="KEGG" id="nst:Nstercoris_01047"/>
<dbReference type="SUPFAM" id="SSF54106">
    <property type="entry name" value="LysM domain"/>
    <property type="match status" value="1"/>
</dbReference>
<dbReference type="EMBL" id="AP019755">
    <property type="protein sequence ID" value="BBL34802.1"/>
    <property type="molecule type" value="Genomic_DNA"/>
</dbReference>
<evidence type="ECO:0000256" key="1">
    <source>
        <dbReference type="SAM" id="SignalP"/>
    </source>
</evidence>
<dbReference type="Gene3D" id="3.10.350.10">
    <property type="entry name" value="LysM domain"/>
    <property type="match status" value="1"/>
</dbReference>
<gene>
    <name evidence="3" type="ORF">Nstercoris_01047</name>
</gene>
<accession>A0A4Y1YKY0</accession>
<keyword evidence="4" id="KW-1185">Reference proteome</keyword>